<dbReference type="RefSeq" id="WP_130232372.1">
    <property type="nucleotide sequence ID" value="NZ_BMEF01000001.1"/>
</dbReference>
<gene>
    <name evidence="1" type="ORF">APAC_0236</name>
</gene>
<dbReference type="AlphaFoldDB" id="A0A5C2H4R4"/>
<protein>
    <submittedName>
        <fullName evidence="1">Uncharacterized protein</fullName>
    </submittedName>
</protein>
<dbReference type="Proteomes" id="UP000322726">
    <property type="component" value="Chromosome"/>
</dbReference>
<dbReference type="SUPFAM" id="SSF50978">
    <property type="entry name" value="WD40 repeat-like"/>
    <property type="match status" value="1"/>
</dbReference>
<dbReference type="EMBL" id="CP035928">
    <property type="protein sequence ID" value="QEP33399.1"/>
    <property type="molecule type" value="Genomic_DNA"/>
</dbReference>
<dbReference type="OrthoDB" id="5328932at2"/>
<sequence>MKYLLFALSFILVLTGCSSKKYFEPEDTEGDLKVQTESIPYDIKSMNRVGATLENGQVITKDGLSEFKLPENFDFLNVSEDGKVIATNNKDKILIGEEELTIGDVVIAASLKDDRLALIYSNNTIELIDMVNNKTLFKEYQPISLANDTRVTNPHFMGNLVLFPTLNGKVIIVSKASNEAVKNISVDPDGKFNNIIFLDVIQSLQTLIVATPNKIVSISPKEILAKDYELRDILVNKEDVFIATIDGQIIKLSPYLEEVSKSKYKYSKIHSLAYTNSLYAIESQGYIINISDDFTSKKVYDFDFDNEERLIVLGNKVYNNKIITLP</sequence>
<accession>A0A5C2H4R4</accession>
<reference evidence="1" key="2">
    <citation type="submission" date="2019-09" db="EMBL/GenBank/DDBJ databases">
        <title>Taxonomic note: a critical rebuttal of the proposed division of the genus Arcobacter into six genera, emended descriptions of Arcobacter anaerophilus and the genus Arcobacter, and an assessment of genus-level boundaries for Epsilonproteobacteria using in silico genomic comparator tools.</title>
        <authorList>
            <person name="On S.L.W."/>
            <person name="Miller W.G."/>
            <person name="Biggs P."/>
            <person name="Cornelius A."/>
            <person name="Vandamme P."/>
        </authorList>
    </citation>
    <scope>NUCLEOTIDE SEQUENCE [LARGE SCALE GENOMIC DNA]</scope>
    <source>
        <strain evidence="1">LMG 26638</strain>
    </source>
</reference>
<evidence type="ECO:0000313" key="2">
    <source>
        <dbReference type="Proteomes" id="UP000322726"/>
    </source>
</evidence>
<reference evidence="1" key="1">
    <citation type="submission" date="2019-09" db="EMBL/GenBank/DDBJ databases">
        <title>Complete genome sequencing of four Arcobacter species reveals a diverse suite of mobile elements.</title>
        <authorList>
            <person name="Miller W.G."/>
            <person name="Yee E."/>
            <person name="Bono J.L."/>
        </authorList>
    </citation>
    <scope>NUCLEOTIDE SEQUENCE [LARGE SCALE GENOMIC DNA]</scope>
    <source>
        <strain evidence="1">LMG 26638</strain>
    </source>
</reference>
<evidence type="ECO:0000313" key="1">
    <source>
        <dbReference type="EMBL" id="QEP33399.1"/>
    </source>
</evidence>
<dbReference type="PROSITE" id="PS51257">
    <property type="entry name" value="PROKAR_LIPOPROTEIN"/>
    <property type="match status" value="1"/>
</dbReference>
<name>A0A5C2H4R4_9BACT</name>
<dbReference type="InterPro" id="IPR036322">
    <property type="entry name" value="WD40_repeat_dom_sf"/>
</dbReference>
<keyword evidence="2" id="KW-1185">Reference proteome</keyword>
<proteinExistence type="predicted"/>
<organism evidence="1 2">
    <name type="scientific">Malaciobacter pacificus</name>
    <dbReference type="NCBI Taxonomy" id="1080223"/>
    <lineage>
        <taxon>Bacteria</taxon>
        <taxon>Pseudomonadati</taxon>
        <taxon>Campylobacterota</taxon>
        <taxon>Epsilonproteobacteria</taxon>
        <taxon>Campylobacterales</taxon>
        <taxon>Arcobacteraceae</taxon>
        <taxon>Malaciobacter</taxon>
    </lineage>
</organism>
<dbReference type="KEGG" id="apai:APAC_0236"/>